<feature type="region of interest" description="Disordered" evidence="1">
    <location>
        <begin position="77"/>
        <end position="119"/>
    </location>
</feature>
<accession>E9GN50</accession>
<dbReference type="InParanoid" id="E9GN50"/>
<protein>
    <submittedName>
        <fullName evidence="2">Uncharacterized protein</fullName>
    </submittedName>
</protein>
<feature type="compositionally biased region" description="Low complexity" evidence="1">
    <location>
        <begin position="92"/>
        <end position="108"/>
    </location>
</feature>
<dbReference type="HOGENOM" id="CLU_832259_0_0_1"/>
<proteinExistence type="predicted"/>
<dbReference type="OrthoDB" id="6353977at2759"/>
<gene>
    <name evidence="2" type="ORF">DAPPUDRAFT_245336</name>
</gene>
<dbReference type="EMBL" id="GL732554">
    <property type="protein sequence ID" value="EFX79097.1"/>
    <property type="molecule type" value="Genomic_DNA"/>
</dbReference>
<dbReference type="Proteomes" id="UP000000305">
    <property type="component" value="Unassembled WGS sequence"/>
</dbReference>
<name>E9GN50_DAPPU</name>
<evidence type="ECO:0000256" key="1">
    <source>
        <dbReference type="SAM" id="MobiDB-lite"/>
    </source>
</evidence>
<sequence>MDGWSPLNIHSKLIFSPRGECPRRIWATMSENEELTVDDGHPVSAFQLHRESSYKKREVYEKLVASKKTTVVDGASSSSIMAQSVGNPGPTSSSSSSSLQASLVSRPSRQSAAKRESNSSLTSAMLSLNGPPSSFASNLPDCKPYSLLLGENILVECSLLKRYLLLLKDALSKPDLSVVELQTLTHDVRKAREVLVEKVAVPLNDFQRELQEQISHEHIHSAIAGPPVHSFHELRNSLLLPPTPTATHPYPSHLYMYPGSEQLTDRRNPLTRKLQDGWFPPCLEFSDAINPHHTMRYFAIQSKYKRKTKKFEILLFLCSKNQRTPSSGQILNMS</sequence>
<dbReference type="KEGG" id="dpx:DAPPUDRAFT_245336"/>
<dbReference type="AlphaFoldDB" id="E9GN50"/>
<keyword evidence="3" id="KW-1185">Reference proteome</keyword>
<organism evidence="2 3">
    <name type="scientific">Daphnia pulex</name>
    <name type="common">Water flea</name>
    <dbReference type="NCBI Taxonomy" id="6669"/>
    <lineage>
        <taxon>Eukaryota</taxon>
        <taxon>Metazoa</taxon>
        <taxon>Ecdysozoa</taxon>
        <taxon>Arthropoda</taxon>
        <taxon>Crustacea</taxon>
        <taxon>Branchiopoda</taxon>
        <taxon>Diplostraca</taxon>
        <taxon>Cladocera</taxon>
        <taxon>Anomopoda</taxon>
        <taxon>Daphniidae</taxon>
        <taxon>Daphnia</taxon>
    </lineage>
</organism>
<reference evidence="2 3" key="1">
    <citation type="journal article" date="2011" name="Science">
        <title>The ecoresponsive genome of Daphnia pulex.</title>
        <authorList>
            <person name="Colbourne J.K."/>
            <person name="Pfrender M.E."/>
            <person name="Gilbert D."/>
            <person name="Thomas W.K."/>
            <person name="Tucker A."/>
            <person name="Oakley T.H."/>
            <person name="Tokishita S."/>
            <person name="Aerts A."/>
            <person name="Arnold G.J."/>
            <person name="Basu M.K."/>
            <person name="Bauer D.J."/>
            <person name="Caceres C.E."/>
            <person name="Carmel L."/>
            <person name="Casola C."/>
            <person name="Choi J.H."/>
            <person name="Detter J.C."/>
            <person name="Dong Q."/>
            <person name="Dusheyko S."/>
            <person name="Eads B.D."/>
            <person name="Frohlich T."/>
            <person name="Geiler-Samerotte K.A."/>
            <person name="Gerlach D."/>
            <person name="Hatcher P."/>
            <person name="Jogdeo S."/>
            <person name="Krijgsveld J."/>
            <person name="Kriventseva E.V."/>
            <person name="Kultz D."/>
            <person name="Laforsch C."/>
            <person name="Lindquist E."/>
            <person name="Lopez J."/>
            <person name="Manak J.R."/>
            <person name="Muller J."/>
            <person name="Pangilinan J."/>
            <person name="Patwardhan R.P."/>
            <person name="Pitluck S."/>
            <person name="Pritham E.J."/>
            <person name="Rechtsteiner A."/>
            <person name="Rho M."/>
            <person name="Rogozin I.B."/>
            <person name="Sakarya O."/>
            <person name="Salamov A."/>
            <person name="Schaack S."/>
            <person name="Shapiro H."/>
            <person name="Shiga Y."/>
            <person name="Skalitzky C."/>
            <person name="Smith Z."/>
            <person name="Souvorov A."/>
            <person name="Sung W."/>
            <person name="Tang Z."/>
            <person name="Tsuchiya D."/>
            <person name="Tu H."/>
            <person name="Vos H."/>
            <person name="Wang M."/>
            <person name="Wolf Y.I."/>
            <person name="Yamagata H."/>
            <person name="Yamada T."/>
            <person name="Ye Y."/>
            <person name="Shaw J.R."/>
            <person name="Andrews J."/>
            <person name="Crease T.J."/>
            <person name="Tang H."/>
            <person name="Lucas S.M."/>
            <person name="Robertson H.M."/>
            <person name="Bork P."/>
            <person name="Koonin E.V."/>
            <person name="Zdobnov E.M."/>
            <person name="Grigoriev I.V."/>
            <person name="Lynch M."/>
            <person name="Boore J.L."/>
        </authorList>
    </citation>
    <scope>NUCLEOTIDE SEQUENCE [LARGE SCALE GENOMIC DNA]</scope>
</reference>
<feature type="compositionally biased region" description="Polar residues" evidence="1">
    <location>
        <begin position="77"/>
        <end position="91"/>
    </location>
</feature>
<evidence type="ECO:0000313" key="3">
    <source>
        <dbReference type="Proteomes" id="UP000000305"/>
    </source>
</evidence>
<evidence type="ECO:0000313" key="2">
    <source>
        <dbReference type="EMBL" id="EFX79097.1"/>
    </source>
</evidence>